<dbReference type="Pfam" id="PF14092">
    <property type="entry name" value="DUF4270"/>
    <property type="match status" value="1"/>
</dbReference>
<proteinExistence type="predicted"/>
<gene>
    <name evidence="1" type="ORF">FBD94_24165</name>
</gene>
<dbReference type="InterPro" id="IPR025366">
    <property type="entry name" value="DUF4270"/>
</dbReference>
<evidence type="ECO:0000313" key="2">
    <source>
        <dbReference type="Proteomes" id="UP000309594"/>
    </source>
</evidence>
<dbReference type="PROSITE" id="PS51257">
    <property type="entry name" value="PROKAR_LIPOPROTEIN"/>
    <property type="match status" value="1"/>
</dbReference>
<evidence type="ECO:0000313" key="1">
    <source>
        <dbReference type="EMBL" id="TKC56020.1"/>
    </source>
</evidence>
<dbReference type="EMBL" id="SWDX01000014">
    <property type="protein sequence ID" value="TKC56020.1"/>
    <property type="molecule type" value="Genomic_DNA"/>
</dbReference>
<dbReference type="AlphaFoldDB" id="A0A4U1G0N7"/>
<dbReference type="RefSeq" id="WP_136882117.1">
    <property type="nucleotide sequence ID" value="NZ_SWDX01000014.1"/>
</dbReference>
<sequence length="481" mass="51998">MKFTKQDLLTMLIGLFLFASCKDSNTIGLDLDDASQIKGDLMDTTTVTSQTLRDDVTSGVSLARYPFGFMTDGVFGTSSASIAMAVALPNADYSTYKFGTNPVIDSAVLVLPYTSQVYGDTTTSVYTVNVEQLTLDLSKEKTYQSDKNWPVDATVGTFSGKIRPTTKTSITTVVKGGPDTLVKVVPQMRIKLTNAFIQTNILNKDSLTLSKPNNFFKSFKGLKVSATASNKGGIMFFNFAGTDGKLEIYYKKQNATTPTAKDTVAVSFPIGAGLGPVTATVNHGYTQVILDQLGANPPATDVTYLQALAGLKNKISFPYLKNFIADLKKPANGGSPNTKVIVNKAELVIDLNNNTTDVVPFGAAQRLALYRFDIAGQRVNVPDNDNGIQNVYAGDPRALGEALFGGYFDSVRNRYIFTITAYIQDLLDGKTQDYGTFLAPSSLTEFNLSPSVTSAARSIINKHKKNPASGLKLNIFYTQIN</sequence>
<reference evidence="1 2" key="1">
    <citation type="submission" date="2019-04" db="EMBL/GenBank/DDBJ databases">
        <title>Pedobacter sp. RP-1-16 sp. nov., isolated from Arctic soil.</title>
        <authorList>
            <person name="Dahal R.H."/>
            <person name="Kim D.-U."/>
        </authorList>
    </citation>
    <scope>NUCLEOTIDE SEQUENCE [LARGE SCALE GENOMIC DNA]</scope>
    <source>
        <strain evidence="1 2">RP-1-16</strain>
    </source>
</reference>
<dbReference type="Proteomes" id="UP000309594">
    <property type="component" value="Unassembled WGS sequence"/>
</dbReference>
<name>A0A4U1G0N7_9SPHI</name>
<comment type="caution">
    <text evidence="1">The sequence shown here is derived from an EMBL/GenBank/DDBJ whole genome shotgun (WGS) entry which is preliminary data.</text>
</comment>
<protein>
    <submittedName>
        <fullName evidence="1">DUF4270 domain-containing protein</fullName>
    </submittedName>
</protein>
<organism evidence="1 2">
    <name type="scientific">Pedobacter hiemivivus</name>
    <dbReference type="NCBI Taxonomy" id="2530454"/>
    <lineage>
        <taxon>Bacteria</taxon>
        <taxon>Pseudomonadati</taxon>
        <taxon>Bacteroidota</taxon>
        <taxon>Sphingobacteriia</taxon>
        <taxon>Sphingobacteriales</taxon>
        <taxon>Sphingobacteriaceae</taxon>
        <taxon>Pedobacter</taxon>
    </lineage>
</organism>
<accession>A0A4U1G0N7</accession>